<name>A0A1M5BYD7_9CLOT</name>
<comment type="similarity">
    <text evidence="1">Belongs to the protein kinase superfamily. ADCK protein kinase family.</text>
</comment>
<evidence type="ECO:0000256" key="1">
    <source>
        <dbReference type="ARBA" id="ARBA00009670"/>
    </source>
</evidence>
<feature type="transmembrane region" description="Helical" evidence="2">
    <location>
        <begin position="476"/>
        <end position="495"/>
    </location>
</feature>
<dbReference type="RefSeq" id="WP_073250307.1">
    <property type="nucleotide sequence ID" value="NZ_FQVG01000087.1"/>
</dbReference>
<dbReference type="Pfam" id="PF03109">
    <property type="entry name" value="ABC1"/>
    <property type="match status" value="1"/>
</dbReference>
<accession>A0A1M5BYD7</accession>
<keyword evidence="5" id="KW-1185">Reference proteome</keyword>
<keyword evidence="4" id="KW-0830">Ubiquinone</keyword>
<gene>
    <name evidence="4" type="ORF">SAMN02746091_02603</name>
</gene>
<evidence type="ECO:0000313" key="5">
    <source>
        <dbReference type="Proteomes" id="UP000184423"/>
    </source>
</evidence>
<feature type="domain" description="ABC1 atypical kinase-like" evidence="3">
    <location>
        <begin position="75"/>
        <end position="317"/>
    </location>
</feature>
<dbReference type="CDD" id="cd05121">
    <property type="entry name" value="ABC1_ADCK3-like"/>
    <property type="match status" value="1"/>
</dbReference>
<dbReference type="InterPro" id="IPR004147">
    <property type="entry name" value="ABC1_dom"/>
</dbReference>
<dbReference type="Gene3D" id="1.10.510.10">
    <property type="entry name" value="Transferase(Phosphotransferase) domain 1"/>
    <property type="match status" value="1"/>
</dbReference>
<keyword evidence="2" id="KW-1133">Transmembrane helix</keyword>
<keyword evidence="2" id="KW-0812">Transmembrane</keyword>
<keyword evidence="2" id="KW-0472">Membrane</keyword>
<dbReference type="InterPro" id="IPR050154">
    <property type="entry name" value="UbiB_kinase"/>
</dbReference>
<evidence type="ECO:0000256" key="2">
    <source>
        <dbReference type="SAM" id="Phobius"/>
    </source>
</evidence>
<organism evidence="4 5">
    <name type="scientific">Caloramator proteoclasticus DSM 10124</name>
    <dbReference type="NCBI Taxonomy" id="1121262"/>
    <lineage>
        <taxon>Bacteria</taxon>
        <taxon>Bacillati</taxon>
        <taxon>Bacillota</taxon>
        <taxon>Clostridia</taxon>
        <taxon>Eubacteriales</taxon>
        <taxon>Clostridiaceae</taxon>
        <taxon>Caloramator</taxon>
    </lineage>
</organism>
<dbReference type="AlphaFoldDB" id="A0A1M5BYD7"/>
<evidence type="ECO:0000313" key="4">
    <source>
        <dbReference type="EMBL" id="SHF47357.1"/>
    </source>
</evidence>
<sequence>MVKKNTLHRFREIVKILAKYGFGYIVDSKIKNQTPSPENLRRAFEELGPTFIKIGQILSTRPDILPYEYIKELERLQDNVMQIPFEEINDIFTQEFGVPLNRHFSYFEKKPLASASIAQVHRAKLLDGKEVIVKFQRPNIEENMKLDIEILKRILRFTNAKFNDALINPKEALSEIEEATKKELNFINEAKALDKFYNNNINVKFVSCPYVYWDLTTKRILTMEYIDGIKIDNIENLMNEGYDLEDLGKKLALSYFKQIFADGFFHGDPHPGNLIIKDNKIYYIDFGIVGCFSKSMKESLNEVILSIAFRDIDKMISALLNIGIKKGYINRSKLYEDIDYLFVSYLTTSLENLKISQMLEEIFEAAKRNNIRLPKDLTLLIRGLVILEGVVAKISPNIKILDIAIPFVKEQYPSKIFPNFNDLIFEIINLNSQLKSLPHNINKLLNNVNAGRTKVQLEHKNLSKPIHELNKMVNRLVFAIITSSLIIGSSLILNTNIGPKIYGISILGVTGYIVAGIFGLWILISILRSGKI</sequence>
<evidence type="ECO:0000259" key="3">
    <source>
        <dbReference type="Pfam" id="PF03109"/>
    </source>
</evidence>
<proteinExistence type="inferred from homology"/>
<dbReference type="SUPFAM" id="SSF56112">
    <property type="entry name" value="Protein kinase-like (PK-like)"/>
    <property type="match status" value="1"/>
</dbReference>
<dbReference type="PANTHER" id="PTHR10566:SF113">
    <property type="entry name" value="PROTEIN ACTIVITY OF BC1 COMPLEX KINASE 7, CHLOROPLASTIC"/>
    <property type="match status" value="1"/>
</dbReference>
<dbReference type="InterPro" id="IPR011009">
    <property type="entry name" value="Kinase-like_dom_sf"/>
</dbReference>
<feature type="transmembrane region" description="Helical" evidence="2">
    <location>
        <begin position="501"/>
        <end position="527"/>
    </location>
</feature>
<dbReference type="Proteomes" id="UP000184423">
    <property type="component" value="Unassembled WGS sequence"/>
</dbReference>
<dbReference type="EMBL" id="FQVG01000087">
    <property type="protein sequence ID" value="SHF47357.1"/>
    <property type="molecule type" value="Genomic_DNA"/>
</dbReference>
<dbReference type="PANTHER" id="PTHR10566">
    <property type="entry name" value="CHAPERONE-ACTIVITY OF BC1 COMPLEX CABC1 -RELATED"/>
    <property type="match status" value="1"/>
</dbReference>
<reference evidence="5" key="1">
    <citation type="submission" date="2016-11" db="EMBL/GenBank/DDBJ databases">
        <authorList>
            <person name="Varghese N."/>
            <person name="Submissions S."/>
        </authorList>
    </citation>
    <scope>NUCLEOTIDE SEQUENCE [LARGE SCALE GENOMIC DNA]</scope>
    <source>
        <strain evidence="5">DSM 10124</strain>
    </source>
</reference>
<protein>
    <submittedName>
        <fullName evidence="4">Ubiquinone biosynthesis protein</fullName>
    </submittedName>
</protein>